<evidence type="ECO:0000259" key="1">
    <source>
        <dbReference type="Pfam" id="PF20231"/>
    </source>
</evidence>
<organism evidence="2 3">
    <name type="scientific">Exidia glandulosa HHB12029</name>
    <dbReference type="NCBI Taxonomy" id="1314781"/>
    <lineage>
        <taxon>Eukaryota</taxon>
        <taxon>Fungi</taxon>
        <taxon>Dikarya</taxon>
        <taxon>Basidiomycota</taxon>
        <taxon>Agaricomycotina</taxon>
        <taxon>Agaricomycetes</taxon>
        <taxon>Auriculariales</taxon>
        <taxon>Exidiaceae</taxon>
        <taxon>Exidia</taxon>
    </lineage>
</organism>
<keyword evidence="3" id="KW-1185">Reference proteome</keyword>
<evidence type="ECO:0000313" key="2">
    <source>
        <dbReference type="EMBL" id="KZV83226.1"/>
    </source>
</evidence>
<dbReference type="InParanoid" id="A0A165CVM4"/>
<gene>
    <name evidence="2" type="ORF">EXIGLDRAFT_684099</name>
</gene>
<name>A0A165CVM4_EXIGL</name>
<dbReference type="STRING" id="1314781.A0A165CVM4"/>
<protein>
    <recommendedName>
        <fullName evidence="1">DUF6589 domain-containing protein</fullName>
    </recommendedName>
</protein>
<dbReference type="Proteomes" id="UP000077266">
    <property type="component" value="Unassembled WGS sequence"/>
</dbReference>
<evidence type="ECO:0000313" key="3">
    <source>
        <dbReference type="Proteomes" id="UP000077266"/>
    </source>
</evidence>
<feature type="domain" description="DUF6589" evidence="1">
    <location>
        <begin position="5"/>
        <end position="334"/>
    </location>
</feature>
<dbReference type="EMBL" id="KV426283">
    <property type="protein sequence ID" value="KZV83226.1"/>
    <property type="molecule type" value="Genomic_DNA"/>
</dbReference>
<dbReference type="InterPro" id="IPR046496">
    <property type="entry name" value="DUF6589"/>
</dbReference>
<reference evidence="2 3" key="1">
    <citation type="journal article" date="2016" name="Mol. Biol. Evol.">
        <title>Comparative Genomics of Early-Diverging Mushroom-Forming Fungi Provides Insights into the Origins of Lignocellulose Decay Capabilities.</title>
        <authorList>
            <person name="Nagy L.G."/>
            <person name="Riley R."/>
            <person name="Tritt A."/>
            <person name="Adam C."/>
            <person name="Daum C."/>
            <person name="Floudas D."/>
            <person name="Sun H."/>
            <person name="Yadav J.S."/>
            <person name="Pangilinan J."/>
            <person name="Larsson K.H."/>
            <person name="Matsuura K."/>
            <person name="Barry K."/>
            <person name="Labutti K."/>
            <person name="Kuo R."/>
            <person name="Ohm R.A."/>
            <person name="Bhattacharya S.S."/>
            <person name="Shirouzu T."/>
            <person name="Yoshinaga Y."/>
            <person name="Martin F.M."/>
            <person name="Grigoriev I.V."/>
            <person name="Hibbett D.S."/>
        </authorList>
    </citation>
    <scope>NUCLEOTIDE SEQUENCE [LARGE SCALE GENOMIC DNA]</scope>
    <source>
        <strain evidence="2 3">HHB12029</strain>
    </source>
</reference>
<dbReference type="Pfam" id="PF20231">
    <property type="entry name" value="DUF6589"/>
    <property type="match status" value="1"/>
</dbReference>
<sequence>MNFPADKADEYVTLVHADLGGVERLQGAQSQRCDEDTGSAQLRNVLTCPGLFHVSMANADILFRTHLKPEARHEEESCLWKYIRKLRPTKAERAKFTAKQGPGYRRMHDVAKHVTWAIILECWELEAQAWDTSCTSLEAFALRLSRLPTRKIAWNRIRTMARTIARKYIAGPDFQAARAKPVAQRDGQFENWQLFLQISFFDQIFDYAVKSQDVGRVLISLCDLTFAYQGAKKHKYAFQMMQTLVLLAYVCPEPLRRAFLTSWIINPTGKPMGGRGVDWLVELFNLYLKQMHCGSSSNYGLEHMMDMSRLISLFKYVFDNFIVNYHITSHTTRHQGPNMQETIDELRKVIRADRAMVFTPGRTSKYEVDDVVTLGQASFMCGDAAELAAKDEDAERAPTVIEDYD</sequence>
<dbReference type="OrthoDB" id="4743193at2759"/>
<dbReference type="AlphaFoldDB" id="A0A165CVM4"/>
<proteinExistence type="predicted"/>
<accession>A0A165CVM4</accession>